<dbReference type="FunFam" id="1.20.58.1040:FF:000001">
    <property type="entry name" value="Glucan endo-1,3-beta-glucosidase 4"/>
    <property type="match status" value="1"/>
</dbReference>
<dbReference type="SUPFAM" id="SSF51445">
    <property type="entry name" value="(Trans)glycosidases"/>
    <property type="match status" value="1"/>
</dbReference>
<dbReference type="Pfam" id="PF07983">
    <property type="entry name" value="X8"/>
    <property type="match status" value="1"/>
</dbReference>
<evidence type="ECO:0000256" key="12">
    <source>
        <dbReference type="ARBA" id="ARBA00023180"/>
    </source>
</evidence>
<evidence type="ECO:0000256" key="1">
    <source>
        <dbReference type="ARBA" id="ARBA00000382"/>
    </source>
</evidence>
<dbReference type="Pfam" id="PF00332">
    <property type="entry name" value="Glyco_hydro_17"/>
    <property type="match status" value="1"/>
</dbReference>
<dbReference type="Gene3D" id="1.20.58.1040">
    <property type="match status" value="1"/>
</dbReference>
<keyword evidence="11" id="KW-1015">Disulfide bond</keyword>
<keyword evidence="5" id="KW-1003">Cell membrane</keyword>
<evidence type="ECO:0000256" key="15">
    <source>
        <dbReference type="SAM" id="SignalP"/>
    </source>
</evidence>
<dbReference type="GO" id="GO:0005975">
    <property type="term" value="P:carbohydrate metabolic process"/>
    <property type="evidence" value="ECO:0007669"/>
    <property type="project" value="InterPro"/>
</dbReference>
<evidence type="ECO:0000256" key="7">
    <source>
        <dbReference type="ARBA" id="ARBA00022729"/>
    </source>
</evidence>
<dbReference type="Gene3D" id="3.20.20.80">
    <property type="entry name" value="Glycosidases"/>
    <property type="match status" value="1"/>
</dbReference>
<dbReference type="InterPro" id="IPR000490">
    <property type="entry name" value="Glyco_hydro_17"/>
</dbReference>
<evidence type="ECO:0000256" key="14">
    <source>
        <dbReference type="RuleBase" id="RU004335"/>
    </source>
</evidence>
<keyword evidence="6" id="KW-0449">Lipoprotein</keyword>
<sequence>MELQARILVCLMVLFCAIAASDVVRAGSIGFCYGRNADNLPAPQVVAQLLQKEGITKVRIYDYNTSVIQAFAGTNIEVIITIPNEELSNFQTEAPADQWVNNFVAPLYQSVRITVISVGVEVPILHPDSAALVLPAMQNVHTGLTKANLSDQIKVSTAHSMAILKTSFPPSSSTFNDSLATTFVGPILDFLKATGSFYMVNAYPYHAYMSESDSIALDYALFDPKDVVVDPNTNLSYHGLLMAQVDAVYFAMEAMGHGELSVMVSETGWPRAGDADEAVANVQNAATYNNNLLRLVLNNTGTPHRTGNPLDAYIFSIFDEDKKPGKSSEQHWGVFDTTGNTFYYLDLTDADQGNGSSPQSFNGTGSTWCVANPSASNQSLQVGLNYACGKGNADCGPIQRGQPCFIPDSYVNHASYAYNSYYQRSGDNPAACDFGGTAIITSENPSYGSCVFPADSVGYLASINGKSSSWRIIPCNIMGRCLFLLTFLLSML</sequence>
<comment type="similarity">
    <text evidence="3 14">Belongs to the glycosyl hydrolase 17 family.</text>
</comment>
<dbReference type="InterPro" id="IPR012946">
    <property type="entry name" value="X8"/>
</dbReference>
<gene>
    <name evidence="17" type="ORF">KP509_29G070700</name>
</gene>
<dbReference type="InterPro" id="IPR017853">
    <property type="entry name" value="GH"/>
</dbReference>
<accession>A0A8T2R9W6</accession>
<dbReference type="PANTHER" id="PTHR32227">
    <property type="entry name" value="GLUCAN ENDO-1,3-BETA-GLUCOSIDASE BG1-RELATED-RELATED"/>
    <property type="match status" value="1"/>
</dbReference>
<dbReference type="GO" id="GO:0006952">
    <property type="term" value="P:defense response"/>
    <property type="evidence" value="ECO:0007669"/>
    <property type="project" value="UniProtKB-KW"/>
</dbReference>
<evidence type="ECO:0000256" key="11">
    <source>
        <dbReference type="ARBA" id="ARBA00023157"/>
    </source>
</evidence>
<keyword evidence="8" id="KW-0378">Hydrolase</keyword>
<comment type="catalytic activity">
    <reaction evidence="1">
        <text>Hydrolysis of (1-&gt;3)-beta-D-glucosidic linkages in (1-&gt;3)-beta-D-glucans.</text>
        <dbReference type="EC" id="3.2.1.39"/>
    </reaction>
</comment>
<protein>
    <recommendedName>
        <fullName evidence="4">glucan endo-1,3-beta-D-glucosidase</fullName>
        <ecNumber evidence="4">3.2.1.39</ecNumber>
    </recommendedName>
</protein>
<comment type="caution">
    <text evidence="17">The sequence shown here is derived from an EMBL/GenBank/DDBJ whole genome shotgun (WGS) entry which is preliminary data.</text>
</comment>
<dbReference type="InterPro" id="IPR044965">
    <property type="entry name" value="Glyco_hydro_17_plant"/>
</dbReference>
<dbReference type="Proteomes" id="UP000825935">
    <property type="component" value="Chromosome 29"/>
</dbReference>
<evidence type="ECO:0000256" key="6">
    <source>
        <dbReference type="ARBA" id="ARBA00022622"/>
    </source>
</evidence>
<dbReference type="OMA" id="GSKMSTM"/>
<keyword evidence="18" id="KW-1185">Reference proteome</keyword>
<dbReference type="EMBL" id="CM035434">
    <property type="protein sequence ID" value="KAH7292478.1"/>
    <property type="molecule type" value="Genomic_DNA"/>
</dbReference>
<evidence type="ECO:0000256" key="3">
    <source>
        <dbReference type="ARBA" id="ARBA00008773"/>
    </source>
</evidence>
<name>A0A8T2R9W6_CERRI</name>
<evidence type="ECO:0000256" key="10">
    <source>
        <dbReference type="ARBA" id="ARBA00023136"/>
    </source>
</evidence>
<feature type="chain" id="PRO_5035941524" description="glucan endo-1,3-beta-D-glucosidase" evidence="15">
    <location>
        <begin position="27"/>
        <end position="492"/>
    </location>
</feature>
<feature type="signal peptide" evidence="15">
    <location>
        <begin position="1"/>
        <end position="26"/>
    </location>
</feature>
<evidence type="ECO:0000256" key="13">
    <source>
        <dbReference type="ARBA" id="ARBA00023295"/>
    </source>
</evidence>
<evidence type="ECO:0000256" key="8">
    <source>
        <dbReference type="ARBA" id="ARBA00022801"/>
    </source>
</evidence>
<dbReference type="FunFam" id="3.20.20.80:FF:000002">
    <property type="entry name" value="Glucan endo-1,3-beta-glucosidase 3"/>
    <property type="match status" value="1"/>
</dbReference>
<keyword evidence="10" id="KW-0472">Membrane</keyword>
<dbReference type="EC" id="3.2.1.39" evidence="4"/>
<evidence type="ECO:0000256" key="2">
    <source>
        <dbReference type="ARBA" id="ARBA00004609"/>
    </source>
</evidence>
<keyword evidence="12" id="KW-0325">Glycoprotein</keyword>
<keyword evidence="9" id="KW-0611">Plant defense</keyword>
<evidence type="ECO:0000256" key="9">
    <source>
        <dbReference type="ARBA" id="ARBA00022821"/>
    </source>
</evidence>
<evidence type="ECO:0000259" key="16">
    <source>
        <dbReference type="SMART" id="SM00768"/>
    </source>
</evidence>
<comment type="subcellular location">
    <subcellularLocation>
        <location evidence="2">Cell membrane</location>
        <topology evidence="2">Lipid-anchor</topology>
        <topology evidence="2">GPI-anchor</topology>
    </subcellularLocation>
</comment>
<proteinExistence type="inferred from homology"/>
<reference evidence="17" key="1">
    <citation type="submission" date="2021-08" db="EMBL/GenBank/DDBJ databases">
        <title>WGS assembly of Ceratopteris richardii.</title>
        <authorList>
            <person name="Marchant D.B."/>
            <person name="Chen G."/>
            <person name="Jenkins J."/>
            <person name="Shu S."/>
            <person name="Leebens-Mack J."/>
            <person name="Grimwood J."/>
            <person name="Schmutz J."/>
            <person name="Soltis P."/>
            <person name="Soltis D."/>
            <person name="Chen Z.-H."/>
        </authorList>
    </citation>
    <scope>NUCLEOTIDE SEQUENCE</scope>
    <source>
        <strain evidence="17">Whitten #5841</strain>
        <tissue evidence="17">Leaf</tissue>
    </source>
</reference>
<evidence type="ECO:0000313" key="17">
    <source>
        <dbReference type="EMBL" id="KAH7292478.1"/>
    </source>
</evidence>
<dbReference type="OrthoDB" id="941679at2759"/>
<evidence type="ECO:0000256" key="4">
    <source>
        <dbReference type="ARBA" id="ARBA00012780"/>
    </source>
</evidence>
<organism evidence="17 18">
    <name type="scientific">Ceratopteris richardii</name>
    <name type="common">Triangle waterfern</name>
    <dbReference type="NCBI Taxonomy" id="49495"/>
    <lineage>
        <taxon>Eukaryota</taxon>
        <taxon>Viridiplantae</taxon>
        <taxon>Streptophyta</taxon>
        <taxon>Embryophyta</taxon>
        <taxon>Tracheophyta</taxon>
        <taxon>Polypodiopsida</taxon>
        <taxon>Polypodiidae</taxon>
        <taxon>Polypodiales</taxon>
        <taxon>Pteridineae</taxon>
        <taxon>Pteridaceae</taxon>
        <taxon>Parkerioideae</taxon>
        <taxon>Ceratopteris</taxon>
    </lineage>
</organism>
<keyword evidence="6" id="KW-0336">GPI-anchor</keyword>
<dbReference type="GO" id="GO:0009506">
    <property type="term" value="C:plasmodesma"/>
    <property type="evidence" value="ECO:0007669"/>
    <property type="project" value="UniProtKB-ARBA"/>
</dbReference>
<evidence type="ECO:0000313" key="18">
    <source>
        <dbReference type="Proteomes" id="UP000825935"/>
    </source>
</evidence>
<feature type="domain" description="X8" evidence="16">
    <location>
        <begin position="367"/>
        <end position="452"/>
    </location>
</feature>
<dbReference type="GO" id="GO:0098552">
    <property type="term" value="C:side of membrane"/>
    <property type="evidence" value="ECO:0007669"/>
    <property type="project" value="UniProtKB-KW"/>
</dbReference>
<dbReference type="AlphaFoldDB" id="A0A8T2R9W6"/>
<dbReference type="GO" id="GO:0042973">
    <property type="term" value="F:glucan endo-1,3-beta-D-glucosidase activity"/>
    <property type="evidence" value="ECO:0007669"/>
    <property type="project" value="UniProtKB-EC"/>
</dbReference>
<keyword evidence="13" id="KW-0326">Glycosidase</keyword>
<evidence type="ECO:0000256" key="5">
    <source>
        <dbReference type="ARBA" id="ARBA00022475"/>
    </source>
</evidence>
<dbReference type="SMART" id="SM00768">
    <property type="entry name" value="X8"/>
    <property type="match status" value="1"/>
</dbReference>
<keyword evidence="7 15" id="KW-0732">Signal</keyword>
<dbReference type="GO" id="GO:0005886">
    <property type="term" value="C:plasma membrane"/>
    <property type="evidence" value="ECO:0007669"/>
    <property type="project" value="UniProtKB-SubCell"/>
</dbReference>